<dbReference type="SMART" id="SM00061">
    <property type="entry name" value="MATH"/>
    <property type="match status" value="1"/>
</dbReference>
<dbReference type="Pfam" id="PF22486">
    <property type="entry name" value="MATH_2"/>
    <property type="match status" value="1"/>
</dbReference>
<keyword evidence="12" id="KW-1185">Reference proteome</keyword>
<feature type="domain" description="TRAF-type" evidence="10">
    <location>
        <begin position="170"/>
        <end position="226"/>
    </location>
</feature>
<dbReference type="PROSITE" id="PS50089">
    <property type="entry name" value="ZF_RING_2"/>
    <property type="match status" value="1"/>
</dbReference>
<dbReference type="GO" id="GO:0042981">
    <property type="term" value="P:regulation of apoptotic process"/>
    <property type="evidence" value="ECO:0007669"/>
    <property type="project" value="InterPro"/>
</dbReference>
<evidence type="ECO:0000256" key="3">
    <source>
        <dbReference type="ARBA" id="ARBA00022723"/>
    </source>
</evidence>
<dbReference type="GO" id="GO:0007165">
    <property type="term" value="P:signal transduction"/>
    <property type="evidence" value="ECO:0007669"/>
    <property type="project" value="InterPro"/>
</dbReference>
<dbReference type="GO" id="GO:0043122">
    <property type="term" value="P:regulation of canonical NF-kappaB signal transduction"/>
    <property type="evidence" value="ECO:0007669"/>
    <property type="project" value="TreeGrafter"/>
</dbReference>
<keyword evidence="2" id="KW-0963">Cytoplasm</keyword>
<dbReference type="GO" id="GO:0005737">
    <property type="term" value="C:cytoplasm"/>
    <property type="evidence" value="ECO:0007669"/>
    <property type="project" value="UniProtKB-SubCell"/>
</dbReference>
<protein>
    <recommendedName>
        <fullName evidence="13">TNF receptor-associated factor</fullName>
    </recommendedName>
</protein>
<dbReference type="PANTHER" id="PTHR10131:SF94">
    <property type="entry name" value="TNF RECEPTOR-ASSOCIATED FACTOR 4"/>
    <property type="match status" value="1"/>
</dbReference>
<comment type="subcellular location">
    <subcellularLocation>
        <location evidence="1">Cytoplasm</location>
    </subcellularLocation>
</comment>
<reference evidence="11 12" key="1">
    <citation type="submission" date="2022-05" db="EMBL/GenBank/DDBJ databases">
        <authorList>
            <consortium name="Genoscope - CEA"/>
            <person name="William W."/>
        </authorList>
    </citation>
    <scope>NUCLEOTIDE SEQUENCE [LARGE SCALE GENOMIC DNA]</scope>
</reference>
<dbReference type="InterPro" id="IPR017907">
    <property type="entry name" value="Znf_RING_CS"/>
</dbReference>
<dbReference type="InterPro" id="IPR002083">
    <property type="entry name" value="MATH/TRAF_dom"/>
</dbReference>
<dbReference type="InterPro" id="IPR018957">
    <property type="entry name" value="Znf_C3HC4_RING-type"/>
</dbReference>
<evidence type="ECO:0000259" key="8">
    <source>
        <dbReference type="PROSITE" id="PS50089"/>
    </source>
</evidence>
<dbReference type="InterPro" id="IPR012227">
    <property type="entry name" value="TNF_rcpt-assoc_TRAF_met"/>
</dbReference>
<evidence type="ECO:0000256" key="2">
    <source>
        <dbReference type="ARBA" id="ARBA00022490"/>
    </source>
</evidence>
<dbReference type="Gene3D" id="2.60.210.10">
    <property type="entry name" value="Apoptosis, Tumor Necrosis Factor Receptor Associated Protein 2, Chain A"/>
    <property type="match status" value="1"/>
</dbReference>
<dbReference type="InterPro" id="IPR001293">
    <property type="entry name" value="Znf_TRAF"/>
</dbReference>
<evidence type="ECO:0000259" key="10">
    <source>
        <dbReference type="PROSITE" id="PS50145"/>
    </source>
</evidence>
<dbReference type="InterPro" id="IPR001841">
    <property type="entry name" value="Znf_RING"/>
</dbReference>
<keyword evidence="4" id="KW-0677">Repeat</keyword>
<proteinExistence type="predicted"/>
<dbReference type="Pfam" id="PF02176">
    <property type="entry name" value="zf-TRAF"/>
    <property type="match status" value="1"/>
</dbReference>
<name>A0AAU9WVY2_9CNID</name>
<evidence type="ECO:0000256" key="7">
    <source>
        <dbReference type="PROSITE-ProRule" id="PRU00207"/>
    </source>
</evidence>
<dbReference type="Pfam" id="PF00097">
    <property type="entry name" value="zf-C3HC4"/>
    <property type="match status" value="1"/>
</dbReference>
<evidence type="ECO:0000256" key="4">
    <source>
        <dbReference type="ARBA" id="ARBA00022737"/>
    </source>
</evidence>
<evidence type="ECO:0000256" key="6">
    <source>
        <dbReference type="ARBA" id="ARBA00022833"/>
    </source>
</evidence>
<dbReference type="InterPro" id="IPR008974">
    <property type="entry name" value="TRAF-like"/>
</dbReference>
<keyword evidence="5 7" id="KW-0863">Zinc-finger</keyword>
<comment type="caution">
    <text evidence="11">The sequence shown here is derived from an EMBL/GenBank/DDBJ whole genome shotgun (WGS) entry which is preliminary data.</text>
</comment>
<dbReference type="PROSITE" id="PS50144">
    <property type="entry name" value="MATH"/>
    <property type="match status" value="1"/>
</dbReference>
<evidence type="ECO:0008006" key="13">
    <source>
        <dbReference type="Google" id="ProtNLM"/>
    </source>
</evidence>
<dbReference type="EMBL" id="CALNXJ010000023">
    <property type="protein sequence ID" value="CAH3128138.1"/>
    <property type="molecule type" value="Genomic_DNA"/>
</dbReference>
<accession>A0AAU9WVY2</accession>
<evidence type="ECO:0000256" key="5">
    <source>
        <dbReference type="ARBA" id="ARBA00022771"/>
    </source>
</evidence>
<feature type="domain" description="RING-type" evidence="8">
    <location>
        <begin position="27"/>
        <end position="71"/>
    </location>
</feature>
<dbReference type="PROSITE" id="PS00518">
    <property type="entry name" value="ZF_RING_1"/>
    <property type="match status" value="1"/>
</dbReference>
<evidence type="ECO:0000259" key="9">
    <source>
        <dbReference type="PROSITE" id="PS50144"/>
    </source>
</evidence>
<dbReference type="FunFam" id="3.30.40.10:FF:000179">
    <property type="entry name" value="TNF receptor-associated factor"/>
    <property type="match status" value="1"/>
</dbReference>
<feature type="domain" description="TRAF-type" evidence="10">
    <location>
        <begin position="114"/>
        <end position="158"/>
    </location>
</feature>
<evidence type="ECO:0000313" key="12">
    <source>
        <dbReference type="Proteomes" id="UP001159428"/>
    </source>
</evidence>
<evidence type="ECO:0000313" key="11">
    <source>
        <dbReference type="EMBL" id="CAH3128138.1"/>
    </source>
</evidence>
<evidence type="ECO:0000256" key="1">
    <source>
        <dbReference type="ARBA" id="ARBA00004496"/>
    </source>
</evidence>
<dbReference type="InterPro" id="IPR013083">
    <property type="entry name" value="Znf_RING/FYVE/PHD"/>
</dbReference>
<dbReference type="PIRSF" id="PIRSF015614">
    <property type="entry name" value="TRAF"/>
    <property type="match status" value="1"/>
</dbReference>
<gene>
    <name evidence="11" type="ORF">PMEA_00013313</name>
</gene>
<feature type="zinc finger region" description="TRAF-type" evidence="7">
    <location>
        <begin position="170"/>
        <end position="226"/>
    </location>
</feature>
<dbReference type="SUPFAM" id="SSF49599">
    <property type="entry name" value="TRAF domain-like"/>
    <property type="match status" value="2"/>
</dbReference>
<dbReference type="PANTHER" id="PTHR10131">
    <property type="entry name" value="TNF RECEPTOR ASSOCIATED FACTOR"/>
    <property type="match status" value="1"/>
</dbReference>
<dbReference type="Proteomes" id="UP001159428">
    <property type="component" value="Unassembled WGS sequence"/>
</dbReference>
<dbReference type="SUPFAM" id="SSF57850">
    <property type="entry name" value="RING/U-box"/>
    <property type="match status" value="1"/>
</dbReference>
<keyword evidence="6 7" id="KW-0862">Zinc</keyword>
<dbReference type="PROSITE" id="PS50145">
    <property type="entry name" value="ZF_TRAF"/>
    <property type="match status" value="2"/>
</dbReference>
<feature type="zinc finger region" description="TRAF-type" evidence="7">
    <location>
        <begin position="114"/>
        <end position="158"/>
    </location>
</feature>
<dbReference type="Gene3D" id="3.30.40.10">
    <property type="entry name" value="Zinc/RING finger domain, C3HC4 (zinc finger)"/>
    <property type="match status" value="3"/>
</dbReference>
<organism evidence="11 12">
    <name type="scientific">Pocillopora meandrina</name>
    <dbReference type="NCBI Taxonomy" id="46732"/>
    <lineage>
        <taxon>Eukaryota</taxon>
        <taxon>Metazoa</taxon>
        <taxon>Cnidaria</taxon>
        <taxon>Anthozoa</taxon>
        <taxon>Hexacorallia</taxon>
        <taxon>Scleractinia</taxon>
        <taxon>Astrocoeniina</taxon>
        <taxon>Pocilloporidae</taxon>
        <taxon>Pocillopora</taxon>
    </lineage>
</organism>
<feature type="domain" description="MATH" evidence="9">
    <location>
        <begin position="281"/>
        <end position="430"/>
    </location>
</feature>
<dbReference type="SMART" id="SM00184">
    <property type="entry name" value="RING"/>
    <property type="match status" value="1"/>
</dbReference>
<keyword evidence="3 7" id="KW-0479">Metal-binding</keyword>
<sequence>MAEALGNEYPSGYDEDFVDTVDDDCYCLICQLPLREPLQTKCGHRFCKGCLEECFRRLEINGQPSTCPVDRDVLDRDKPDVFSDKATERKILSFAIKCPCDGCEWTGELRNKETHLKACFFKVITCPNEHCHETMQQRELKRHMTIACLWRITECEHCNEPHPVCCMQDHIGKCLRYPVTCPNGCGLSIQRELIPNHTKDDCPHTMICCPYTEMGCETKVQRKQVETHLQTAMTVHLDLACLRLKEAQDVTRQLMEKFSTLQSLFLEKVLKDENKIIERENGTFLWKIHEFNEVFKQSKAVNKETVESVIPHTATYGYNVKVRIFPSGNRSGKNTYLSVYIVVMKGEYDAALAWPFSKKVRLTLIDQQNDEDKRENFSRLINPELNPPEYFCRPKTKENGECGFPRFISHEKLKSRKYIVDDTLFLQVEIQEKK</sequence>
<dbReference type="AlphaFoldDB" id="A0AAU9WVY2"/>
<dbReference type="GO" id="GO:0008270">
    <property type="term" value="F:zinc ion binding"/>
    <property type="evidence" value="ECO:0007669"/>
    <property type="project" value="UniProtKB-KW"/>
</dbReference>